<evidence type="ECO:0000313" key="2">
    <source>
        <dbReference type="Proteomes" id="UP001458880"/>
    </source>
</evidence>
<dbReference type="PANTHER" id="PTHR47163:SF2">
    <property type="entry name" value="SI:DKEY-17M8.2"/>
    <property type="match status" value="1"/>
</dbReference>
<dbReference type="AlphaFoldDB" id="A0AAW1HV93"/>
<dbReference type="Proteomes" id="UP001458880">
    <property type="component" value="Unassembled WGS sequence"/>
</dbReference>
<name>A0AAW1HV93_POPJA</name>
<protein>
    <recommendedName>
        <fullName evidence="3">Transposase</fullName>
    </recommendedName>
</protein>
<dbReference type="PANTHER" id="PTHR47163">
    <property type="entry name" value="DDE_TNP_IS1595 DOMAIN-CONTAINING PROTEIN"/>
    <property type="match status" value="1"/>
</dbReference>
<evidence type="ECO:0008006" key="3">
    <source>
        <dbReference type="Google" id="ProtNLM"/>
    </source>
</evidence>
<accession>A0AAW1HV93</accession>
<dbReference type="EMBL" id="JASPKY010000917">
    <property type="protein sequence ID" value="KAK9680282.1"/>
    <property type="molecule type" value="Genomic_DNA"/>
</dbReference>
<keyword evidence="2" id="KW-1185">Reference proteome</keyword>
<gene>
    <name evidence="1" type="ORF">QE152_g39241</name>
</gene>
<organism evidence="1 2">
    <name type="scientific">Popillia japonica</name>
    <name type="common">Japanese beetle</name>
    <dbReference type="NCBI Taxonomy" id="7064"/>
    <lineage>
        <taxon>Eukaryota</taxon>
        <taxon>Metazoa</taxon>
        <taxon>Ecdysozoa</taxon>
        <taxon>Arthropoda</taxon>
        <taxon>Hexapoda</taxon>
        <taxon>Insecta</taxon>
        <taxon>Pterygota</taxon>
        <taxon>Neoptera</taxon>
        <taxon>Endopterygota</taxon>
        <taxon>Coleoptera</taxon>
        <taxon>Polyphaga</taxon>
        <taxon>Scarabaeiformia</taxon>
        <taxon>Scarabaeidae</taxon>
        <taxon>Rutelinae</taxon>
        <taxon>Popillia</taxon>
    </lineage>
</organism>
<proteinExistence type="predicted"/>
<comment type="caution">
    <text evidence="1">The sequence shown here is derived from an EMBL/GenBank/DDBJ whole genome shotgun (WGS) entry which is preliminary data.</text>
</comment>
<dbReference type="InterPro" id="IPR053164">
    <property type="entry name" value="IS1016-like_transposase"/>
</dbReference>
<evidence type="ECO:0000313" key="1">
    <source>
        <dbReference type="EMBL" id="KAK9680282.1"/>
    </source>
</evidence>
<sequence>MASTSAAATSAPSDTAAPTTPVTTFMEIMEISASRNVTTFMEIMEISASRNVNELPQHLQRWGLIPTEEDYKCPTGGNSLRLERAPESTDGWLWRCYHKIFFRKQARHVCGTRVALRTGTFFARSKQSLQQILVFVNLWVRCLPQTFICEELKLSQRTAVDWTSFCREVCLELFMYKPTKLGGPGIVVEIDESKFGHRKYHKGHHIVKKQQEKSLELLNLLSAEVVEDARTVIQFYILANFLPPRARIQKKKGYNWKPSTEESKESFIHRVNTVSEVHISIDKKREKATKYGVTVQPYVLAVGPDLNNIISSYLVIDRNVYKFTIIHNQATLFHKAVKIIEGDKISITEVSTEINNLKTKLRERINNDYIPLIIRKDIIRSEEQGAIKRPDFLKHVQNFFNNCLEYLEEWTVQFEDIKNFHWVTLKREILWEYVEKSFEYISNHFPKNNICENDLFDEVSLVKRYVTDEKIKCWLSANVETDKKWTELFLHLKQNNIP</sequence>
<reference evidence="1 2" key="1">
    <citation type="journal article" date="2024" name="BMC Genomics">
        <title>De novo assembly and annotation of Popillia japonica's genome with initial clues to its potential as an invasive pest.</title>
        <authorList>
            <person name="Cucini C."/>
            <person name="Boschi S."/>
            <person name="Funari R."/>
            <person name="Cardaioli E."/>
            <person name="Iannotti N."/>
            <person name="Marturano G."/>
            <person name="Paoli F."/>
            <person name="Bruttini M."/>
            <person name="Carapelli A."/>
            <person name="Frati F."/>
            <person name="Nardi F."/>
        </authorList>
    </citation>
    <scope>NUCLEOTIDE SEQUENCE [LARGE SCALE GENOMIC DNA]</scope>
    <source>
        <strain evidence="1">DMR45628</strain>
    </source>
</reference>